<accession>Q3AB03</accession>
<dbReference type="EMBL" id="CP000141">
    <property type="protein sequence ID" value="ABB14284.1"/>
    <property type="molecule type" value="Genomic_DNA"/>
</dbReference>
<dbReference type="STRING" id="246194.CHY_1861"/>
<dbReference type="InParanoid" id="Q3AB03"/>
<dbReference type="Proteomes" id="UP000002706">
    <property type="component" value="Chromosome"/>
</dbReference>
<evidence type="ECO:0000313" key="1">
    <source>
        <dbReference type="EMBL" id="ABB14284.1"/>
    </source>
</evidence>
<dbReference type="KEGG" id="chy:CHY_1861"/>
<dbReference type="AlphaFoldDB" id="Q3AB03"/>
<gene>
    <name evidence="1" type="ordered locus">CHY_1861</name>
</gene>
<reference evidence="1 2" key="1">
    <citation type="journal article" date="2005" name="PLoS Genet.">
        <title>Life in hot carbon monoxide: the complete genome sequence of Carboxydothermus hydrogenoformans Z-2901.</title>
        <authorList>
            <person name="Wu M."/>
            <person name="Ren Q."/>
            <person name="Durkin A.S."/>
            <person name="Daugherty S.C."/>
            <person name="Brinkac L.M."/>
            <person name="Dodson R.J."/>
            <person name="Madupu R."/>
            <person name="Sullivan S.A."/>
            <person name="Kolonay J.F."/>
            <person name="Haft D.H."/>
            <person name="Nelson W.C."/>
            <person name="Tallon L.J."/>
            <person name="Jones K.M."/>
            <person name="Ulrich L.E."/>
            <person name="Gonzalez J.M."/>
            <person name="Zhulin I.B."/>
            <person name="Robb F.T."/>
            <person name="Eisen J.A."/>
        </authorList>
    </citation>
    <scope>NUCLEOTIDE SEQUENCE [LARGE SCALE GENOMIC DNA]</scope>
    <source>
        <strain evidence="2">ATCC BAA-161 / DSM 6008 / Z-2901</strain>
    </source>
</reference>
<sequence>MLTPCGYNFIGILYKEKFAISIKILLAISIKLCKMM</sequence>
<proteinExistence type="predicted"/>
<protein>
    <submittedName>
        <fullName evidence="1">Uncharacterized protein</fullName>
    </submittedName>
</protein>
<name>Q3AB03_CARHZ</name>
<keyword evidence="2" id="KW-1185">Reference proteome</keyword>
<dbReference type="HOGENOM" id="CLU_3355225_0_0_9"/>
<evidence type="ECO:0000313" key="2">
    <source>
        <dbReference type="Proteomes" id="UP000002706"/>
    </source>
</evidence>
<organism evidence="1 2">
    <name type="scientific">Carboxydothermus hydrogenoformans (strain ATCC BAA-161 / DSM 6008 / Z-2901)</name>
    <dbReference type="NCBI Taxonomy" id="246194"/>
    <lineage>
        <taxon>Bacteria</taxon>
        <taxon>Bacillati</taxon>
        <taxon>Bacillota</taxon>
        <taxon>Clostridia</taxon>
        <taxon>Thermoanaerobacterales</taxon>
        <taxon>Thermoanaerobacteraceae</taxon>
        <taxon>Carboxydothermus</taxon>
    </lineage>
</organism>